<proteinExistence type="predicted"/>
<evidence type="ECO:0000256" key="1">
    <source>
        <dbReference type="SAM" id="MobiDB-lite"/>
    </source>
</evidence>
<dbReference type="STRING" id="1423740.FC36_GL000041"/>
<dbReference type="Proteomes" id="UP000051048">
    <property type="component" value="Unassembled WGS sequence"/>
</dbReference>
<feature type="compositionally biased region" description="Basic and acidic residues" evidence="1">
    <location>
        <begin position="56"/>
        <end position="66"/>
    </location>
</feature>
<feature type="compositionally biased region" description="Low complexity" evidence="1">
    <location>
        <begin position="82"/>
        <end position="97"/>
    </location>
</feature>
<feature type="compositionally biased region" description="Polar residues" evidence="1">
    <location>
        <begin position="68"/>
        <end position="77"/>
    </location>
</feature>
<dbReference type="EMBL" id="AZFH01000067">
    <property type="protein sequence ID" value="KRL80207.1"/>
    <property type="molecule type" value="Genomic_DNA"/>
</dbReference>
<feature type="signal peptide" evidence="2">
    <location>
        <begin position="1"/>
        <end position="23"/>
    </location>
</feature>
<feature type="region of interest" description="Disordered" evidence="1">
    <location>
        <begin position="28"/>
        <end position="97"/>
    </location>
</feature>
<feature type="compositionally biased region" description="Low complexity" evidence="1">
    <location>
        <begin position="39"/>
        <end position="49"/>
    </location>
</feature>
<evidence type="ECO:0000256" key="2">
    <source>
        <dbReference type="SAM" id="SignalP"/>
    </source>
</evidence>
<dbReference type="AlphaFoldDB" id="A0A0R1TFW2"/>
<feature type="chain" id="PRO_5006411219" evidence="2">
    <location>
        <begin position="24"/>
        <end position="210"/>
    </location>
</feature>
<keyword evidence="2" id="KW-0732">Signal</keyword>
<evidence type="ECO:0000313" key="3">
    <source>
        <dbReference type="EMBL" id="KRL80207.1"/>
    </source>
</evidence>
<organism evidence="3 4">
    <name type="scientific">Ligilactobacillus equi DSM 15833 = JCM 10991</name>
    <dbReference type="NCBI Taxonomy" id="1423740"/>
    <lineage>
        <taxon>Bacteria</taxon>
        <taxon>Bacillati</taxon>
        <taxon>Bacillota</taxon>
        <taxon>Bacilli</taxon>
        <taxon>Lactobacillales</taxon>
        <taxon>Lactobacillaceae</taxon>
        <taxon>Ligilactobacillus</taxon>
    </lineage>
</organism>
<sequence>MRLWTKIGATVAGMLVLGAGATASLESHHQSSDMQATPSSLVVSSSSSHRLAKKSSAKESIKDAEVKVQSNQNSSAVSRVESPASSSQVVSPQSNTSVANAQVQAPVASSQATSQAASAVSQETTSSVAMSAPVAPQAKSEDSYVDQALSQTTKESGISEEMLLVTQDGNLIQVRENHTKMAAAGMNVDSAVDPVIATYTVENGQLTPLQ</sequence>
<reference evidence="3 4" key="1">
    <citation type="journal article" date="2015" name="Genome Announc.">
        <title>Expanding the biotechnology potential of lactobacilli through comparative genomics of 213 strains and associated genera.</title>
        <authorList>
            <person name="Sun Z."/>
            <person name="Harris H.M."/>
            <person name="McCann A."/>
            <person name="Guo C."/>
            <person name="Argimon S."/>
            <person name="Zhang W."/>
            <person name="Yang X."/>
            <person name="Jeffery I.B."/>
            <person name="Cooney J.C."/>
            <person name="Kagawa T.F."/>
            <person name="Liu W."/>
            <person name="Song Y."/>
            <person name="Salvetti E."/>
            <person name="Wrobel A."/>
            <person name="Rasinkangas P."/>
            <person name="Parkhill J."/>
            <person name="Rea M.C."/>
            <person name="O'Sullivan O."/>
            <person name="Ritari J."/>
            <person name="Douillard F.P."/>
            <person name="Paul Ross R."/>
            <person name="Yang R."/>
            <person name="Briner A.E."/>
            <person name="Felis G.E."/>
            <person name="de Vos W.M."/>
            <person name="Barrangou R."/>
            <person name="Klaenhammer T.R."/>
            <person name="Caufield P.W."/>
            <person name="Cui Y."/>
            <person name="Zhang H."/>
            <person name="O'Toole P.W."/>
        </authorList>
    </citation>
    <scope>NUCLEOTIDE SEQUENCE [LARGE SCALE GENOMIC DNA]</scope>
    <source>
        <strain evidence="3 4">DSM 15833</strain>
    </source>
</reference>
<dbReference type="RefSeq" id="WP_025020418.1">
    <property type="nucleotide sequence ID" value="NZ_AZFH01000067.1"/>
</dbReference>
<dbReference type="PATRIC" id="fig|1423740.3.peg.45"/>
<accession>A0A0R1TFW2</accession>
<protein>
    <submittedName>
        <fullName evidence="3">Uncharacterized protein</fullName>
    </submittedName>
</protein>
<gene>
    <name evidence="3" type="ORF">FC36_GL000041</name>
</gene>
<name>A0A0R1TFW2_9LACO</name>
<comment type="caution">
    <text evidence="3">The sequence shown here is derived from an EMBL/GenBank/DDBJ whole genome shotgun (WGS) entry which is preliminary data.</text>
</comment>
<evidence type="ECO:0000313" key="4">
    <source>
        <dbReference type="Proteomes" id="UP000051048"/>
    </source>
</evidence>